<feature type="compositionally biased region" description="Pro residues" evidence="14">
    <location>
        <begin position="288"/>
        <end position="297"/>
    </location>
</feature>
<keyword evidence="9 15" id="KW-1133">Transmembrane helix</keyword>
<dbReference type="InterPro" id="IPR027469">
    <property type="entry name" value="Cation_efflux_TMD_sf"/>
</dbReference>
<dbReference type="Gene3D" id="1.20.1510.10">
    <property type="entry name" value="Cation efflux protein transmembrane domain"/>
    <property type="match status" value="1"/>
</dbReference>
<reference evidence="17" key="1">
    <citation type="submission" date="2025-08" db="UniProtKB">
        <authorList>
            <consortium name="Ensembl"/>
        </authorList>
    </citation>
    <scope>IDENTIFICATION</scope>
</reference>
<keyword evidence="6" id="KW-0479">Metal-binding</keyword>
<feature type="region of interest" description="Disordered" evidence="14">
    <location>
        <begin position="258"/>
        <end position="304"/>
    </location>
</feature>
<protein>
    <submittedName>
        <fullName evidence="17">Solute carrier family 30 member 2</fullName>
    </submittedName>
</protein>
<evidence type="ECO:0000256" key="1">
    <source>
        <dbReference type="ARBA" id="ARBA00004638"/>
    </source>
</evidence>
<evidence type="ECO:0000256" key="15">
    <source>
        <dbReference type="SAM" id="Phobius"/>
    </source>
</evidence>
<dbReference type="NCBIfam" id="TIGR01297">
    <property type="entry name" value="CDF"/>
    <property type="match status" value="1"/>
</dbReference>
<dbReference type="GO" id="GO:0005385">
    <property type="term" value="F:zinc ion transmembrane transporter activity"/>
    <property type="evidence" value="ECO:0007669"/>
    <property type="project" value="TreeGrafter"/>
</dbReference>
<proteinExistence type="inferred from homology"/>
<evidence type="ECO:0000256" key="9">
    <source>
        <dbReference type="ARBA" id="ARBA00022989"/>
    </source>
</evidence>
<evidence type="ECO:0000256" key="11">
    <source>
        <dbReference type="ARBA" id="ARBA00023136"/>
    </source>
</evidence>
<keyword evidence="11 15" id="KW-0472">Membrane</keyword>
<dbReference type="GO" id="GO:0046872">
    <property type="term" value="F:metal ion binding"/>
    <property type="evidence" value="ECO:0007669"/>
    <property type="project" value="UniProtKB-KW"/>
</dbReference>
<organism evidence="17 18">
    <name type="scientific">Anas zonorhyncha</name>
    <name type="common">Eastern spot-billed duck</name>
    <dbReference type="NCBI Taxonomy" id="75864"/>
    <lineage>
        <taxon>Eukaryota</taxon>
        <taxon>Metazoa</taxon>
        <taxon>Chordata</taxon>
        <taxon>Craniata</taxon>
        <taxon>Vertebrata</taxon>
        <taxon>Euteleostomi</taxon>
        <taxon>Archelosauria</taxon>
        <taxon>Archosauria</taxon>
        <taxon>Dinosauria</taxon>
        <taxon>Saurischia</taxon>
        <taxon>Theropoda</taxon>
        <taxon>Coelurosauria</taxon>
        <taxon>Aves</taxon>
        <taxon>Neognathae</taxon>
        <taxon>Galloanserae</taxon>
        <taxon>Anseriformes</taxon>
        <taxon>Anatidae</taxon>
        <taxon>Anatinae</taxon>
        <taxon>Anas</taxon>
    </lineage>
</organism>
<reference evidence="17" key="2">
    <citation type="submission" date="2025-09" db="UniProtKB">
        <authorList>
            <consortium name="Ensembl"/>
        </authorList>
    </citation>
    <scope>IDENTIFICATION</scope>
</reference>
<evidence type="ECO:0000256" key="12">
    <source>
        <dbReference type="ARBA" id="ARBA00023329"/>
    </source>
</evidence>
<dbReference type="InterPro" id="IPR050681">
    <property type="entry name" value="CDF/SLC30A"/>
</dbReference>
<dbReference type="GO" id="GO:0005886">
    <property type="term" value="C:plasma membrane"/>
    <property type="evidence" value="ECO:0007669"/>
    <property type="project" value="TreeGrafter"/>
</dbReference>
<name>A0A8B9VL53_9AVES</name>
<evidence type="ECO:0000256" key="8">
    <source>
        <dbReference type="ARBA" id="ARBA00022906"/>
    </source>
</evidence>
<evidence type="ECO:0000256" key="6">
    <source>
        <dbReference type="ARBA" id="ARBA00022723"/>
    </source>
</evidence>
<feature type="transmembrane region" description="Helical" evidence="15">
    <location>
        <begin position="105"/>
        <end position="122"/>
    </location>
</feature>
<feature type="domain" description="Cation efflux protein transmembrane" evidence="16">
    <location>
        <begin position="72"/>
        <end position="242"/>
    </location>
</feature>
<evidence type="ECO:0000313" key="18">
    <source>
        <dbReference type="Proteomes" id="UP000694549"/>
    </source>
</evidence>
<comment type="similarity">
    <text evidence="2">Belongs to the cation diffusion facilitator (CDF) transporter (TC 2.A.4) family. SLC30A subfamily.</text>
</comment>
<feature type="transmembrane region" description="Helical" evidence="15">
    <location>
        <begin position="72"/>
        <end position="93"/>
    </location>
</feature>
<keyword evidence="18" id="KW-1185">Reference proteome</keyword>
<dbReference type="FunFam" id="1.20.1510.10:FF:000002">
    <property type="entry name" value="zinc transporter 3 isoform X1"/>
    <property type="match status" value="1"/>
</dbReference>
<feature type="transmembrane region" description="Helical" evidence="15">
    <location>
        <begin position="142"/>
        <end position="161"/>
    </location>
</feature>
<evidence type="ECO:0000256" key="14">
    <source>
        <dbReference type="SAM" id="MobiDB-lite"/>
    </source>
</evidence>
<accession>A0A8B9VL53</accession>
<keyword evidence="8" id="KW-0864">Zinc transport</keyword>
<feature type="transmembrane region" description="Helical" evidence="15">
    <location>
        <begin position="214"/>
        <end position="239"/>
    </location>
</feature>
<dbReference type="InterPro" id="IPR002524">
    <property type="entry name" value="Cation_efflux"/>
</dbReference>
<keyword evidence="3" id="KW-0813">Transport</keyword>
<dbReference type="GO" id="GO:0015297">
    <property type="term" value="F:antiporter activity"/>
    <property type="evidence" value="ECO:0007669"/>
    <property type="project" value="UniProtKB-KW"/>
</dbReference>
<dbReference type="PANTHER" id="PTHR11562">
    <property type="entry name" value="CATION EFFLUX PROTEIN/ ZINC TRANSPORTER"/>
    <property type="match status" value="1"/>
</dbReference>
<dbReference type="GO" id="GO:0010043">
    <property type="term" value="P:response to zinc ion"/>
    <property type="evidence" value="ECO:0007669"/>
    <property type="project" value="TreeGrafter"/>
</dbReference>
<feature type="transmembrane region" description="Helical" evidence="15">
    <location>
        <begin position="173"/>
        <end position="194"/>
    </location>
</feature>
<dbReference type="Proteomes" id="UP000694549">
    <property type="component" value="Unplaced"/>
</dbReference>
<dbReference type="GO" id="GO:0030658">
    <property type="term" value="C:transport vesicle membrane"/>
    <property type="evidence" value="ECO:0007669"/>
    <property type="project" value="UniProtKB-SubCell"/>
</dbReference>
<evidence type="ECO:0000256" key="10">
    <source>
        <dbReference type="ARBA" id="ARBA00023065"/>
    </source>
</evidence>
<dbReference type="AlphaFoldDB" id="A0A8B9VL53"/>
<dbReference type="PANTHER" id="PTHR11562:SF51">
    <property type="entry name" value="PROTON-COUPLED ZINC ANTIPORTER SLC30A2"/>
    <property type="match status" value="1"/>
</dbReference>
<feature type="compositionally biased region" description="Low complexity" evidence="14">
    <location>
        <begin position="259"/>
        <end position="287"/>
    </location>
</feature>
<evidence type="ECO:0000256" key="4">
    <source>
        <dbReference type="ARBA" id="ARBA00022449"/>
    </source>
</evidence>
<evidence type="ECO:0000256" key="7">
    <source>
        <dbReference type="ARBA" id="ARBA00022833"/>
    </source>
</evidence>
<evidence type="ECO:0000256" key="3">
    <source>
        <dbReference type="ARBA" id="ARBA00022448"/>
    </source>
</evidence>
<evidence type="ECO:0000256" key="5">
    <source>
        <dbReference type="ARBA" id="ARBA00022692"/>
    </source>
</evidence>
<keyword evidence="10" id="KW-0406">Ion transport</keyword>
<sequence length="543" mass="56856">MCPVPAPPGAPLSPRCHPSPCRSYLGTVQEDGHSSLRGQAPALELGTRRHRHCHALGAADHPGQQQRARRKLYVAAGICLVFMLGEAVGGYLAHSLAILTDAAHLLTDFASVMISLFALWVSSRPATKTMNFGWHRAEILGALLSVLSIWVVTGVLVYLAAQRLLSADYEIEGGVMLITSACAVAVNIVMGVALHQTGHGHGHGAPGEQPNASVRAAFVHVVGDLLQSVGVLVASYIIFFKMPAPMRRRCWRRPARGCSALSASTPPPSRSRATPRTCGTAASASPPATEPPEPPTVAPSSCSHELLAGGNKAEQSECPTRGRPRRRATLCLRGLVCGRRDQGRGQGCGEGQHRGGTLVFTVSEQPGKAAEISLLFRFREKKRGWTGTWGGAPGCSGSVPAWGGREGGGRALALLSPLIAPLFAFGKLKHSLSPPYCSRGGDGARNNRRDTGTSAAPDGDTAGVGQPQTQPPGRCHCLGTVPGNAATTTKPQGCPQCAGHGGTGVPCCATTMHSWLIPHPAASSRTLLTLHPSPCLPCTISYW</sequence>
<evidence type="ECO:0000259" key="16">
    <source>
        <dbReference type="Pfam" id="PF01545"/>
    </source>
</evidence>
<dbReference type="InterPro" id="IPR058533">
    <property type="entry name" value="Cation_efflux_TM"/>
</dbReference>
<keyword evidence="12" id="KW-0968">Cytoplasmic vesicle</keyword>
<dbReference type="SUPFAM" id="SSF161111">
    <property type="entry name" value="Cation efflux protein transmembrane domain-like"/>
    <property type="match status" value="1"/>
</dbReference>
<keyword evidence="7" id="KW-0862">Zinc</keyword>
<feature type="region of interest" description="Disordered" evidence="14">
    <location>
        <begin position="436"/>
        <end position="473"/>
    </location>
</feature>
<evidence type="ECO:0000313" key="17">
    <source>
        <dbReference type="Ensembl" id="ENSAZOP00000025020.1"/>
    </source>
</evidence>
<comment type="subcellular location">
    <subcellularLocation>
        <location evidence="1">Cytoplasmic vesicle</location>
        <location evidence="1">Secretory vesicle membrane</location>
        <topology evidence="1">Multi-pass membrane protein</topology>
    </subcellularLocation>
</comment>
<keyword evidence="4" id="KW-0050">Antiport</keyword>
<evidence type="ECO:0000256" key="13">
    <source>
        <dbReference type="ARBA" id="ARBA00048349"/>
    </source>
</evidence>
<evidence type="ECO:0000256" key="2">
    <source>
        <dbReference type="ARBA" id="ARBA00008873"/>
    </source>
</evidence>
<comment type="catalytic activity">
    <reaction evidence="13">
        <text>Zn(2+)(in) + 2 H(+)(out) = Zn(2+)(out) + 2 H(+)(in)</text>
        <dbReference type="Rhea" id="RHEA:72627"/>
        <dbReference type="ChEBI" id="CHEBI:15378"/>
        <dbReference type="ChEBI" id="CHEBI:29105"/>
    </reaction>
</comment>
<dbReference type="Pfam" id="PF01545">
    <property type="entry name" value="Cation_efflux"/>
    <property type="match status" value="1"/>
</dbReference>
<dbReference type="Ensembl" id="ENSAZOT00000026847.1">
    <property type="protein sequence ID" value="ENSAZOP00000025020.1"/>
    <property type="gene ID" value="ENSAZOG00000016071.1"/>
</dbReference>
<keyword evidence="5 15" id="KW-0812">Transmembrane</keyword>